<name>A0ABX2FL63_9BACT</name>
<comment type="caution">
    <text evidence="2">The sequence shown here is derived from an EMBL/GenBank/DDBJ whole genome shotgun (WGS) entry which is preliminary data.</text>
</comment>
<evidence type="ECO:0000259" key="1">
    <source>
        <dbReference type="Pfam" id="PF08808"/>
    </source>
</evidence>
<evidence type="ECO:0000313" key="3">
    <source>
        <dbReference type="Proteomes" id="UP000779507"/>
    </source>
</evidence>
<dbReference type="Proteomes" id="UP000779507">
    <property type="component" value="Unassembled WGS sequence"/>
</dbReference>
<keyword evidence="3" id="KW-1185">Reference proteome</keyword>
<reference evidence="2 3" key="1">
    <citation type="submission" date="2020-05" db="EMBL/GenBank/DDBJ databases">
        <title>Genomic Encyclopedia of Type Strains, Phase IV (KMG-V): Genome sequencing to study the core and pangenomes of soil and plant-associated prokaryotes.</title>
        <authorList>
            <person name="Whitman W."/>
        </authorList>
    </citation>
    <scope>NUCLEOTIDE SEQUENCE [LARGE SCALE GENOMIC DNA]</scope>
    <source>
        <strain evidence="2 3">9A</strain>
    </source>
</reference>
<sequence length="103" mass="11043">MPAVLAAAVDVYLLTLEVPDAASRAEATAADLPADWQGPAQPHPTALLGDAWLAAGATPALRVPSLLVPDEHNLLLRPAHAEFAQVRVAYARPFRFDERLRKA</sequence>
<evidence type="ECO:0000313" key="2">
    <source>
        <dbReference type="EMBL" id="NRT17865.1"/>
    </source>
</evidence>
<protein>
    <submittedName>
        <fullName evidence="2">RES domain-containing protein</fullName>
    </submittedName>
</protein>
<gene>
    <name evidence="2" type="ORF">HNP98_000672</name>
</gene>
<organism evidence="2 3">
    <name type="scientific">Hymenobacter caeli</name>
    <dbReference type="NCBI Taxonomy" id="2735894"/>
    <lineage>
        <taxon>Bacteria</taxon>
        <taxon>Pseudomonadati</taxon>
        <taxon>Bacteroidota</taxon>
        <taxon>Cytophagia</taxon>
        <taxon>Cytophagales</taxon>
        <taxon>Hymenobacteraceae</taxon>
        <taxon>Hymenobacter</taxon>
    </lineage>
</organism>
<accession>A0ABX2FL63</accession>
<feature type="domain" description="RES" evidence="1">
    <location>
        <begin position="9"/>
        <end position="97"/>
    </location>
</feature>
<proteinExistence type="predicted"/>
<dbReference type="EMBL" id="JABSNP010000002">
    <property type="protein sequence ID" value="NRT17865.1"/>
    <property type="molecule type" value="Genomic_DNA"/>
</dbReference>
<dbReference type="InterPro" id="IPR014914">
    <property type="entry name" value="RES_dom"/>
</dbReference>
<dbReference type="Pfam" id="PF08808">
    <property type="entry name" value="RES"/>
    <property type="match status" value="1"/>
</dbReference>